<feature type="compositionally biased region" description="Pro residues" evidence="1">
    <location>
        <begin position="72"/>
        <end position="83"/>
    </location>
</feature>
<sequence length="90" mass="10071">MKKDSITIPYDEEKLAALRLYLGQKNQSVEQEMVSAVDALYAKAVPSNVREFLDLRSGMEPKAAEKRKRPRPPASDEPAPAPLPESRDSF</sequence>
<dbReference type="EMBL" id="CP021422">
    <property type="protein sequence ID" value="ASB41912.1"/>
    <property type="molecule type" value="Genomic_DNA"/>
</dbReference>
<evidence type="ECO:0000313" key="4">
    <source>
        <dbReference type="Proteomes" id="UP000196710"/>
    </source>
</evidence>
<feature type="region of interest" description="Disordered" evidence="1">
    <location>
        <begin position="55"/>
        <end position="90"/>
    </location>
</feature>
<dbReference type="KEGG" id="amur:ADH66_15360"/>
<dbReference type="EMBL" id="CP065321">
    <property type="protein sequence ID" value="QQR31179.1"/>
    <property type="molecule type" value="Genomic_DNA"/>
</dbReference>
<name>A0A1Z2XTZ6_9FIRM</name>
<organism evidence="3 5">
    <name type="scientific">Acutalibacter muris</name>
    <dbReference type="NCBI Taxonomy" id="1796620"/>
    <lineage>
        <taxon>Bacteria</taxon>
        <taxon>Bacillati</taxon>
        <taxon>Bacillota</taxon>
        <taxon>Clostridia</taxon>
        <taxon>Eubacteriales</taxon>
        <taxon>Acutalibacteraceae</taxon>
        <taxon>Acutalibacter</taxon>
    </lineage>
</organism>
<dbReference type="Pfam" id="PF19598">
    <property type="entry name" value="DUF6103"/>
    <property type="match status" value="1"/>
</dbReference>
<evidence type="ECO:0000256" key="1">
    <source>
        <dbReference type="SAM" id="MobiDB-lite"/>
    </source>
</evidence>
<dbReference type="Proteomes" id="UP000196710">
    <property type="component" value="Chromosome"/>
</dbReference>
<dbReference type="RefSeq" id="WP_066539001.1">
    <property type="nucleotide sequence ID" value="NZ_CAPVCI010000065.1"/>
</dbReference>
<evidence type="ECO:0000313" key="5">
    <source>
        <dbReference type="Proteomes" id="UP000596035"/>
    </source>
</evidence>
<protein>
    <submittedName>
        <fullName evidence="3">Uncharacterized protein</fullName>
    </submittedName>
</protein>
<feature type="compositionally biased region" description="Basic and acidic residues" evidence="1">
    <location>
        <begin position="55"/>
        <end position="64"/>
    </location>
</feature>
<reference evidence="2" key="1">
    <citation type="journal article" date="2017" name="Genome Announc.">
        <title>High-Quality Whole-Genome Sequences of the Oligo-Mouse-Microbiota Bacterial Community.</title>
        <authorList>
            <person name="Garzetti D."/>
            <person name="Brugiroux S."/>
            <person name="Bunk B."/>
            <person name="Pukall R."/>
            <person name="McCoy K.D."/>
            <person name="Macpherson A.J."/>
            <person name="Stecher B."/>
        </authorList>
    </citation>
    <scope>NUCLEOTIDE SEQUENCE</scope>
    <source>
        <strain evidence="2">KB18</strain>
    </source>
</reference>
<evidence type="ECO:0000313" key="3">
    <source>
        <dbReference type="EMBL" id="QQR31179.1"/>
    </source>
</evidence>
<reference evidence="3 5" key="3">
    <citation type="submission" date="2020-11" db="EMBL/GenBank/DDBJ databases">
        <title>Closed and high quality bacterial genomes of the OMM12 community.</title>
        <authorList>
            <person name="Marbouty M."/>
            <person name="Lamy-Besnier Q."/>
            <person name="Debarbieux L."/>
            <person name="Koszul R."/>
        </authorList>
    </citation>
    <scope>NUCLEOTIDE SEQUENCE [LARGE SCALE GENOMIC DNA]</scope>
    <source>
        <strain evidence="3 5">KB18</strain>
    </source>
</reference>
<reference evidence="4" key="2">
    <citation type="submission" date="2017-05" db="EMBL/GenBank/DDBJ databases">
        <title>Improved OligoMM genomes.</title>
        <authorList>
            <person name="Garzetti D."/>
        </authorList>
    </citation>
    <scope>NUCLEOTIDE SEQUENCE [LARGE SCALE GENOMIC DNA]</scope>
    <source>
        <strain evidence="4">KB18</strain>
    </source>
</reference>
<dbReference type="InterPro" id="IPR046085">
    <property type="entry name" value="DUF6103"/>
</dbReference>
<gene>
    <name evidence="2" type="ORF">ADH66_15360</name>
    <name evidence="3" type="ORF">I5Q82_05740</name>
</gene>
<evidence type="ECO:0000313" key="2">
    <source>
        <dbReference type="EMBL" id="ASB41912.1"/>
    </source>
</evidence>
<dbReference type="Proteomes" id="UP000596035">
    <property type="component" value="Chromosome"/>
</dbReference>
<dbReference type="AlphaFoldDB" id="A0A1Z2XTZ6"/>
<keyword evidence="4" id="KW-1185">Reference proteome</keyword>
<accession>A0A1Z2XTZ6</accession>
<proteinExistence type="predicted"/>